<dbReference type="Proteomes" id="UP000542353">
    <property type="component" value="Unassembled WGS sequence"/>
</dbReference>
<evidence type="ECO:0000313" key="2">
    <source>
        <dbReference type="Proteomes" id="UP000542353"/>
    </source>
</evidence>
<comment type="caution">
    <text evidence="1">The sequence shown here is derived from an EMBL/GenBank/DDBJ whole genome shotgun (WGS) entry which is preliminary data.</text>
</comment>
<keyword evidence="2" id="KW-1185">Reference proteome</keyword>
<protein>
    <submittedName>
        <fullName evidence="1">Uncharacterized protein</fullName>
    </submittedName>
</protein>
<dbReference type="EMBL" id="JACHIH010000016">
    <property type="protein sequence ID" value="MBB5047963.1"/>
    <property type="molecule type" value="Genomic_DNA"/>
</dbReference>
<proteinExistence type="predicted"/>
<dbReference type="AlphaFoldDB" id="A0A7W7Z4P5"/>
<evidence type="ECO:0000313" key="1">
    <source>
        <dbReference type="EMBL" id="MBB5047963.1"/>
    </source>
</evidence>
<accession>A0A7W7Z4P5</accession>
<name>A0A7W7Z4P5_9BRAD</name>
<organism evidence="1 2">
    <name type="scientific">Rhodopseudomonas rhenobacensis</name>
    <dbReference type="NCBI Taxonomy" id="87461"/>
    <lineage>
        <taxon>Bacteria</taxon>
        <taxon>Pseudomonadati</taxon>
        <taxon>Pseudomonadota</taxon>
        <taxon>Alphaproteobacteria</taxon>
        <taxon>Hyphomicrobiales</taxon>
        <taxon>Nitrobacteraceae</taxon>
        <taxon>Rhodopseudomonas</taxon>
    </lineage>
</organism>
<reference evidence="1 2" key="1">
    <citation type="submission" date="2020-08" db="EMBL/GenBank/DDBJ databases">
        <title>Genomic Encyclopedia of Type Strains, Phase IV (KMG-IV): sequencing the most valuable type-strain genomes for metagenomic binning, comparative biology and taxonomic classification.</title>
        <authorList>
            <person name="Goeker M."/>
        </authorList>
    </citation>
    <scope>NUCLEOTIDE SEQUENCE [LARGE SCALE GENOMIC DNA]</scope>
    <source>
        <strain evidence="1 2">DSM 12706</strain>
    </source>
</reference>
<sequence>MVSTVSTCQAFQIINPMPSLDATISDIAIRINPMRWIR</sequence>
<gene>
    <name evidence="1" type="ORF">HNR60_002722</name>
</gene>